<dbReference type="GO" id="GO:0019706">
    <property type="term" value="F:protein-cysteine S-palmitoyltransferase activity"/>
    <property type="evidence" value="ECO:0007669"/>
    <property type="project" value="UniProtKB-EC"/>
</dbReference>
<feature type="compositionally biased region" description="Basic and acidic residues" evidence="8">
    <location>
        <begin position="663"/>
        <end position="676"/>
    </location>
</feature>
<evidence type="ECO:0000256" key="8">
    <source>
        <dbReference type="SAM" id="MobiDB-lite"/>
    </source>
</evidence>
<keyword evidence="7 10" id="KW-0808">Transferase</keyword>
<evidence type="ECO:0000256" key="6">
    <source>
        <dbReference type="ARBA" id="ARBA00047790"/>
    </source>
</evidence>
<keyword evidence="7" id="KW-0012">Acyltransferase</keyword>
<feature type="region of interest" description="Disordered" evidence="8">
    <location>
        <begin position="355"/>
        <end position="685"/>
    </location>
</feature>
<evidence type="ECO:0000313" key="10">
    <source>
        <dbReference type="EMBL" id="OWF48972.1"/>
    </source>
</evidence>
<dbReference type="PROSITE" id="PS50216">
    <property type="entry name" value="DHHC"/>
    <property type="match status" value="1"/>
</dbReference>
<evidence type="ECO:0000256" key="3">
    <source>
        <dbReference type="ARBA" id="ARBA00022989"/>
    </source>
</evidence>
<dbReference type="AlphaFoldDB" id="A0A210QJQ4"/>
<evidence type="ECO:0000256" key="2">
    <source>
        <dbReference type="ARBA" id="ARBA00022692"/>
    </source>
</evidence>
<evidence type="ECO:0000256" key="4">
    <source>
        <dbReference type="ARBA" id="ARBA00023136"/>
    </source>
</evidence>
<evidence type="ECO:0000256" key="1">
    <source>
        <dbReference type="ARBA" id="ARBA00004141"/>
    </source>
</evidence>
<protein>
    <recommendedName>
        <fullName evidence="7">Palmitoyltransferase</fullName>
        <ecNumber evidence="7">2.3.1.225</ecNumber>
    </recommendedName>
</protein>
<keyword evidence="4 7" id="KW-0472">Membrane</keyword>
<feature type="compositionally biased region" description="Polar residues" evidence="8">
    <location>
        <begin position="522"/>
        <end position="539"/>
    </location>
</feature>
<comment type="subcellular location">
    <subcellularLocation>
        <location evidence="1">Membrane</location>
        <topology evidence="1">Multi-pass membrane protein</topology>
    </subcellularLocation>
</comment>
<feature type="compositionally biased region" description="Basic and acidic residues" evidence="8">
    <location>
        <begin position="505"/>
        <end position="521"/>
    </location>
</feature>
<feature type="transmembrane region" description="Helical" evidence="7">
    <location>
        <begin position="39"/>
        <end position="60"/>
    </location>
</feature>
<evidence type="ECO:0000313" key="11">
    <source>
        <dbReference type="Proteomes" id="UP000242188"/>
    </source>
</evidence>
<dbReference type="Pfam" id="PF01529">
    <property type="entry name" value="DHHC"/>
    <property type="match status" value="1"/>
</dbReference>
<dbReference type="OrthoDB" id="4096362at2759"/>
<feature type="domain" description="Palmitoyltransferase DHHC" evidence="9">
    <location>
        <begin position="98"/>
        <end position="218"/>
    </location>
</feature>
<dbReference type="Proteomes" id="UP000242188">
    <property type="component" value="Unassembled WGS sequence"/>
</dbReference>
<evidence type="ECO:0000256" key="7">
    <source>
        <dbReference type="RuleBase" id="RU079119"/>
    </source>
</evidence>
<comment type="caution">
    <text evidence="10">The sequence shown here is derived from an EMBL/GenBank/DDBJ whole genome shotgun (WGS) entry which is preliminary data.</text>
</comment>
<evidence type="ECO:0000259" key="9">
    <source>
        <dbReference type="Pfam" id="PF01529"/>
    </source>
</evidence>
<dbReference type="PANTHER" id="PTHR12349">
    <property type="entry name" value="ANKYRIN REPEAT AND LEM DOMAIN-CONTAINING PROTEIN 2"/>
    <property type="match status" value="1"/>
</dbReference>
<name>A0A210QJQ4_MIZYE</name>
<comment type="similarity">
    <text evidence="5">Belongs to the DHHC palmitoyltransferase family. ERF2/ZDHHC9 subfamily.</text>
</comment>
<organism evidence="10 11">
    <name type="scientific">Mizuhopecten yessoensis</name>
    <name type="common">Japanese scallop</name>
    <name type="synonym">Patinopecten yessoensis</name>
    <dbReference type="NCBI Taxonomy" id="6573"/>
    <lineage>
        <taxon>Eukaryota</taxon>
        <taxon>Metazoa</taxon>
        <taxon>Spiralia</taxon>
        <taxon>Lophotrochozoa</taxon>
        <taxon>Mollusca</taxon>
        <taxon>Bivalvia</taxon>
        <taxon>Autobranchia</taxon>
        <taxon>Pteriomorphia</taxon>
        <taxon>Pectinida</taxon>
        <taxon>Pectinoidea</taxon>
        <taxon>Pectinidae</taxon>
        <taxon>Mizuhopecten</taxon>
    </lineage>
</organism>
<accession>A0A210QJQ4</accession>
<gene>
    <name evidence="10" type="ORF">KP79_PYT16163</name>
</gene>
<feature type="compositionally biased region" description="Polar residues" evidence="8">
    <location>
        <begin position="427"/>
        <end position="441"/>
    </location>
</feature>
<keyword evidence="11" id="KW-1185">Reference proteome</keyword>
<dbReference type="STRING" id="6573.A0A210QJQ4"/>
<proteinExistence type="inferred from homology"/>
<sequence length="685" mass="76255">MSRCEFSTRIIPATCAWTLLLGASGFFFAFICPYLLHHFSIAIPIYQGILCVFVIANFGLATFMDPGIYPSAHEDEARDDDFRTPLYKNVEIKGITVRMKWCTTCQFYRPPRCSHCSVCNKCIETFDHHCPWVNNCIGRRNYRYFFLFLGSLFFHMISIFSLCLLYVLNHKNNLSDVGCIVGMIDMIIIGLLLVPVGGLTGFHLVLVSRGRTTNEQVTGKFKGGHNPFTRGCSENCKYAICGPRWPRLVSYVPKTRTVQIDSAKVVYQAADKDIKLYTDANTNGVKRNTAVVNRNAPLTTLLLDDEDSQSLDSQTSLGANIRSDSYTNLFDTSQQSVSTLPSQPTSVGATLHANHTNHTAQRGSPKVLQPRNYYDRSSPQRGRRGMSKAPMATPEESLIATSPMDKGIPPRHALNSPGSERAPYISNGRQSNSKGQWNEGSRYQPYESQQKRPGDSQFQISSSQSYPAQLRAGGSTAPKSSASAPQYPPTGYSARSYKNNGFTSGDRDTPRGRERVPHSRSDNISTGRPYTASNQSSSDIRPKRSYEALPSDQKRSHSSQQPTVPKSRTLPTQGAEPYFPDDDYRANPRRPMSFVKALEMSEIVEQKEKQQQQVQKTPPQSTAFSNSSYSNIASGGSERHSRPGRSVPLQGGRSAHPPHGQPRGRDRSRDDKKKSLYDSSFEVSV</sequence>
<dbReference type="GO" id="GO:0016020">
    <property type="term" value="C:membrane"/>
    <property type="evidence" value="ECO:0007669"/>
    <property type="project" value="UniProtKB-SubCell"/>
</dbReference>
<dbReference type="EC" id="2.3.1.225" evidence="7"/>
<dbReference type="InterPro" id="IPR001594">
    <property type="entry name" value="Palmitoyltrfase_DHHC"/>
</dbReference>
<feature type="transmembrane region" description="Helical" evidence="7">
    <location>
        <begin position="180"/>
        <end position="206"/>
    </location>
</feature>
<reference evidence="10 11" key="1">
    <citation type="journal article" date="2017" name="Nat. Ecol. Evol.">
        <title>Scallop genome provides insights into evolution of bilaterian karyotype and development.</title>
        <authorList>
            <person name="Wang S."/>
            <person name="Zhang J."/>
            <person name="Jiao W."/>
            <person name="Li J."/>
            <person name="Xun X."/>
            <person name="Sun Y."/>
            <person name="Guo X."/>
            <person name="Huan P."/>
            <person name="Dong B."/>
            <person name="Zhang L."/>
            <person name="Hu X."/>
            <person name="Sun X."/>
            <person name="Wang J."/>
            <person name="Zhao C."/>
            <person name="Wang Y."/>
            <person name="Wang D."/>
            <person name="Huang X."/>
            <person name="Wang R."/>
            <person name="Lv J."/>
            <person name="Li Y."/>
            <person name="Zhang Z."/>
            <person name="Liu B."/>
            <person name="Lu W."/>
            <person name="Hui Y."/>
            <person name="Liang J."/>
            <person name="Zhou Z."/>
            <person name="Hou R."/>
            <person name="Li X."/>
            <person name="Liu Y."/>
            <person name="Li H."/>
            <person name="Ning X."/>
            <person name="Lin Y."/>
            <person name="Zhao L."/>
            <person name="Xing Q."/>
            <person name="Dou J."/>
            <person name="Li Y."/>
            <person name="Mao J."/>
            <person name="Guo H."/>
            <person name="Dou H."/>
            <person name="Li T."/>
            <person name="Mu C."/>
            <person name="Jiang W."/>
            <person name="Fu Q."/>
            <person name="Fu X."/>
            <person name="Miao Y."/>
            <person name="Liu J."/>
            <person name="Yu Q."/>
            <person name="Li R."/>
            <person name="Liao H."/>
            <person name="Li X."/>
            <person name="Kong Y."/>
            <person name="Jiang Z."/>
            <person name="Chourrout D."/>
            <person name="Li R."/>
            <person name="Bao Z."/>
        </authorList>
    </citation>
    <scope>NUCLEOTIDE SEQUENCE [LARGE SCALE GENOMIC DNA]</scope>
    <source>
        <strain evidence="10 11">PY_sf001</strain>
    </source>
</reference>
<feature type="transmembrane region" description="Helical" evidence="7">
    <location>
        <begin position="144"/>
        <end position="168"/>
    </location>
</feature>
<keyword evidence="2 7" id="KW-0812">Transmembrane</keyword>
<dbReference type="PANTHER" id="PTHR12349:SF2">
    <property type="entry name" value="PALMITOYLTRANSFERASE ZDHHC8"/>
    <property type="match status" value="1"/>
</dbReference>
<feature type="compositionally biased region" description="Polar residues" evidence="8">
    <location>
        <begin position="456"/>
        <end position="467"/>
    </location>
</feature>
<comment type="domain">
    <text evidence="7">The DHHC domain is required for palmitoyltransferase activity.</text>
</comment>
<keyword evidence="3 7" id="KW-1133">Transmembrane helix</keyword>
<feature type="compositionally biased region" description="Polar residues" evidence="8">
    <location>
        <begin position="617"/>
        <end position="634"/>
    </location>
</feature>
<evidence type="ECO:0000256" key="5">
    <source>
        <dbReference type="ARBA" id="ARBA00023463"/>
    </source>
</evidence>
<dbReference type="EMBL" id="NEDP02003339">
    <property type="protein sequence ID" value="OWF48972.1"/>
    <property type="molecule type" value="Genomic_DNA"/>
</dbReference>
<feature type="compositionally biased region" description="Polar residues" evidence="8">
    <location>
        <begin position="558"/>
        <end position="572"/>
    </location>
</feature>
<comment type="catalytic activity">
    <reaction evidence="6">
        <text>L-cysteinyl-[protein] + hexadecanoyl-CoA = S-hexadecanoyl-L-cysteinyl-[protein] + CoA</text>
        <dbReference type="Rhea" id="RHEA:36683"/>
        <dbReference type="Rhea" id="RHEA-COMP:10131"/>
        <dbReference type="Rhea" id="RHEA-COMP:11032"/>
        <dbReference type="ChEBI" id="CHEBI:29950"/>
        <dbReference type="ChEBI" id="CHEBI:57287"/>
        <dbReference type="ChEBI" id="CHEBI:57379"/>
        <dbReference type="ChEBI" id="CHEBI:74151"/>
        <dbReference type="EC" id="2.3.1.225"/>
    </reaction>
    <physiologicalReaction direction="left-to-right" evidence="6">
        <dbReference type="Rhea" id="RHEA:36684"/>
    </physiologicalReaction>
</comment>